<accession>A0A512RFQ1</accession>
<dbReference type="RefSeq" id="WP_146857943.1">
    <property type="nucleotide sequence ID" value="NZ_BKAU01000001.1"/>
</dbReference>
<organism evidence="1 2">
    <name type="scientific">Chitinophaga cymbidii</name>
    <dbReference type="NCBI Taxonomy" id="1096750"/>
    <lineage>
        <taxon>Bacteria</taxon>
        <taxon>Pseudomonadati</taxon>
        <taxon>Bacteroidota</taxon>
        <taxon>Chitinophagia</taxon>
        <taxon>Chitinophagales</taxon>
        <taxon>Chitinophagaceae</taxon>
        <taxon>Chitinophaga</taxon>
    </lineage>
</organism>
<reference evidence="1 2" key="1">
    <citation type="submission" date="2019-07" db="EMBL/GenBank/DDBJ databases">
        <title>Whole genome shotgun sequence of Chitinophaga cymbidii NBRC 109752.</title>
        <authorList>
            <person name="Hosoyama A."/>
            <person name="Uohara A."/>
            <person name="Ohji S."/>
            <person name="Ichikawa N."/>
        </authorList>
    </citation>
    <scope>NUCLEOTIDE SEQUENCE [LARGE SCALE GENOMIC DNA]</scope>
    <source>
        <strain evidence="1 2">NBRC 109752</strain>
    </source>
</reference>
<gene>
    <name evidence="1" type="ORF">CCY01nite_07380</name>
</gene>
<name>A0A512RFQ1_9BACT</name>
<protein>
    <submittedName>
        <fullName evidence="1">Uncharacterized protein</fullName>
    </submittedName>
</protein>
<comment type="caution">
    <text evidence="1">The sequence shown here is derived from an EMBL/GenBank/DDBJ whole genome shotgun (WGS) entry which is preliminary data.</text>
</comment>
<keyword evidence="2" id="KW-1185">Reference proteome</keyword>
<dbReference type="EMBL" id="BKAU01000001">
    <property type="protein sequence ID" value="GEP94478.1"/>
    <property type="molecule type" value="Genomic_DNA"/>
</dbReference>
<sequence>MSTKMKLPDGSIKFAVHGVFGENAENVFICTTSAKKIARRLKRLMLPEMFATFDTQKEADAYQQGLMDMQGWLGVYYTTPQLHAAVFQMPGIQVLPHDGPPSVPADDPNEVALIASIMAYNLTEEIKHHKINSLHALMDLIPAAAIRFCIEYGHIIEWDTFISSESNSRFTCFEDFVVAYGRKYLNSNK</sequence>
<dbReference type="AlphaFoldDB" id="A0A512RFQ1"/>
<evidence type="ECO:0000313" key="2">
    <source>
        <dbReference type="Proteomes" id="UP000321436"/>
    </source>
</evidence>
<evidence type="ECO:0000313" key="1">
    <source>
        <dbReference type="EMBL" id="GEP94478.1"/>
    </source>
</evidence>
<dbReference type="Proteomes" id="UP000321436">
    <property type="component" value="Unassembled WGS sequence"/>
</dbReference>
<proteinExistence type="predicted"/>